<keyword evidence="3 20" id="KW-0813">Transport</keyword>
<evidence type="ECO:0000256" key="17">
    <source>
        <dbReference type="ARBA" id="ARBA00023201"/>
    </source>
</evidence>
<dbReference type="Gene3D" id="3.40.50.1000">
    <property type="entry name" value="HAD superfamily/HAD-like"/>
    <property type="match status" value="1"/>
</dbReference>
<keyword evidence="5 20" id="KW-0633">Potassium transport</keyword>
<dbReference type="InterPro" id="IPR044492">
    <property type="entry name" value="P_typ_ATPase_HD_dom"/>
</dbReference>
<feature type="transmembrane region" description="Helical" evidence="20">
    <location>
        <begin position="902"/>
        <end position="922"/>
    </location>
</feature>
<keyword evidence="6" id="KW-0597">Phosphoprotein</keyword>
<dbReference type="InterPro" id="IPR018303">
    <property type="entry name" value="ATPase_P-typ_P_site"/>
</dbReference>
<evidence type="ECO:0000256" key="2">
    <source>
        <dbReference type="ARBA" id="ARBA00006934"/>
    </source>
</evidence>
<dbReference type="GO" id="GO:0005524">
    <property type="term" value="F:ATP binding"/>
    <property type="evidence" value="ECO:0007669"/>
    <property type="project" value="UniProtKB-KW"/>
</dbReference>
<dbReference type="InterPro" id="IPR059000">
    <property type="entry name" value="ATPase_P-type_domA"/>
</dbReference>
<evidence type="ECO:0000313" key="23">
    <source>
        <dbReference type="Proteomes" id="UP001519460"/>
    </source>
</evidence>
<keyword evidence="15 20" id="KW-0406">Ion transport</keyword>
<feature type="domain" description="Cation-transporting P-type ATPase N-terminal" evidence="21">
    <location>
        <begin position="28"/>
        <end position="102"/>
    </location>
</feature>
<dbReference type="Gene3D" id="1.20.1110.10">
    <property type="entry name" value="Calcium-transporting ATPase, transmembrane domain"/>
    <property type="match status" value="1"/>
</dbReference>
<dbReference type="InterPro" id="IPR023298">
    <property type="entry name" value="ATPase_P-typ_TM_dom_sf"/>
</dbReference>
<evidence type="ECO:0000256" key="8">
    <source>
        <dbReference type="ARBA" id="ARBA00022692"/>
    </source>
</evidence>
<dbReference type="Gene3D" id="2.70.150.10">
    <property type="entry name" value="Calcium-transporting ATPase, cytoplasmic transduction domain A"/>
    <property type="match status" value="1"/>
</dbReference>
<keyword evidence="7" id="KW-0740">Sodium/potassium transport</keyword>
<dbReference type="SFLD" id="SFLDF00027">
    <property type="entry name" value="p-type_atpase"/>
    <property type="match status" value="1"/>
</dbReference>
<keyword evidence="8 20" id="KW-0812">Transmembrane</keyword>
<dbReference type="PROSITE" id="PS00154">
    <property type="entry name" value="ATPASE_E1_E2"/>
    <property type="match status" value="1"/>
</dbReference>
<keyword evidence="4" id="KW-1003">Cell membrane</keyword>
<dbReference type="GO" id="GO:0098797">
    <property type="term" value="C:plasma membrane protein complex"/>
    <property type="evidence" value="ECO:0007669"/>
    <property type="project" value="UniProtKB-ARBA"/>
</dbReference>
<comment type="caution">
    <text evidence="22">The sequence shown here is derived from an EMBL/GenBank/DDBJ whole genome shotgun (WGS) entry which is preliminary data.</text>
</comment>
<evidence type="ECO:0000256" key="15">
    <source>
        <dbReference type="ARBA" id="ARBA00023065"/>
    </source>
</evidence>
<evidence type="ECO:0000256" key="16">
    <source>
        <dbReference type="ARBA" id="ARBA00023136"/>
    </source>
</evidence>
<feature type="transmembrane region" description="Helical" evidence="20">
    <location>
        <begin position="115"/>
        <end position="135"/>
    </location>
</feature>
<feature type="transmembrane region" description="Helical" evidence="20">
    <location>
        <begin position="934"/>
        <end position="951"/>
    </location>
</feature>
<dbReference type="PANTHER" id="PTHR43294">
    <property type="entry name" value="SODIUM/POTASSIUM-TRANSPORTING ATPASE SUBUNIT ALPHA"/>
    <property type="match status" value="1"/>
</dbReference>
<feature type="transmembrane region" description="Helical" evidence="20">
    <location>
        <begin position="280"/>
        <end position="303"/>
    </location>
</feature>
<dbReference type="Gene3D" id="3.40.1110.10">
    <property type="entry name" value="Calcium-transporting ATPase, cytoplasmic domain N"/>
    <property type="match status" value="1"/>
</dbReference>
<evidence type="ECO:0000256" key="4">
    <source>
        <dbReference type="ARBA" id="ARBA00022475"/>
    </source>
</evidence>
<keyword evidence="23" id="KW-1185">Reference proteome</keyword>
<reference evidence="22 23" key="1">
    <citation type="journal article" date="2023" name="Sci. Data">
        <title>Genome assembly of the Korean intertidal mud-creeper Batillaria attramentaria.</title>
        <authorList>
            <person name="Patra A.K."/>
            <person name="Ho P.T."/>
            <person name="Jun S."/>
            <person name="Lee S.J."/>
            <person name="Kim Y."/>
            <person name="Won Y.J."/>
        </authorList>
    </citation>
    <scope>NUCLEOTIDE SEQUENCE [LARGE SCALE GENOMIC DNA]</scope>
    <source>
        <strain evidence="22">Wonlab-2016</strain>
    </source>
</reference>
<sequence length="1001" mass="111504">MAKRIASKSKKKTKKHTLSDLKRELEMDEHKIPLEELAARYGVDMERGHSDEGAAKILLRDGLNQLTPPRTTPEWVKFCKQLFGGFSMLLWTGAVLCFVAYTVDYFHDPKAPADNMYLGIVLASVVIITGCFSYYQEAKSSAIMESFKNMIPQQAMVMRDGIKTSVGVEELVVGDIVELQFGDRVPADLRVIAAHGFKVDNSSLTGESEPQARTSECTNDNPLETHNLAFFSTSALEGTCRGIIVKTGDNTVMGRIANLATGLEVGDTPIAKEIQHFIRIITGFAFFLGISFFIISFVLGYVWIEAVVFLIGIIVANVPEGLLATLTVCLALTAKRMAKKNCLVKNLESVETLGSTSTICSDKTGTLTQNRMTVAHLWFDKKIWEADTNETASRAKFTNEDESWVALSRVAALCNRAEFKNGQESVPVLSRECTGDASEIALLKCVEMVTHRSAELREKNKKVAEIPFNSTNKYQVSVHEQEDTSDPRYLLVMKGAPERILDRCTTYLHDGEDLPIDDDFRHAFDKAYVKLGGLGERVLGFCDLYLDAEQYPRDFPFDADEPNWPLTGLRFVGLMAMIDPPRAAVPDAVSKCRSAGIKVIMVTGDHPITAEAIARGVGIISPNSLTVDEVAAKRGVPVHEVDPRDATVKVIHGSDLKNMSEKDIDAVLQHYREIVFARTSPQQKLIIVEGCQRHGQIVAVTGDGVNDSPALKRADIGVAMGIAGSDVSKQAADMILLDDNFASIVTGVEEGRLIFDNLKKSIAYTLTSNIPEISPFLVYILFNVPLPLGIITILCIDLGTDMAPAISLAYEKPESDIMKRLPRDPHEDRLVNERLIALAYGQIGMIQMSAGFFTWHCVMWQSGFSPSDLLGIRDKWETDTLNDYEDSYGQQWTRMQRRNLEYTGHTAFFVAIVVVQWADLIISKTRRLNHLMNAALVFETVLALLLCYIPHIDLALRTKPLQPQWWFVAIPFSLLIWLYDEGRRFILRRNPGGFAERETYY</sequence>
<comment type="subcellular location">
    <subcellularLocation>
        <location evidence="1 20">Cell membrane</location>
        <topology evidence="1 20">Multi-pass membrane protein</topology>
    </subcellularLocation>
</comment>
<dbReference type="FunFam" id="3.40.1110.10:FF:000001">
    <property type="entry name" value="Sodium/potassium-transporting ATPase subunit alpha"/>
    <property type="match status" value="1"/>
</dbReference>
<keyword evidence="17" id="KW-0739">Sodium transport</keyword>
<comment type="function">
    <text evidence="18">This is the catalytic component of the active enzyme, which catalyzes the hydrolysis of ATP coupled with the exchange of sodium and potassium ions across the plasma membrane. This action creates the electrochemical gradient of sodium and potassium ions, providing the energy for active transport of various nutrients.</text>
</comment>
<accession>A0ABD0K583</accession>
<keyword evidence="9 20" id="KW-0547">Nucleotide-binding</keyword>
<dbReference type="FunFam" id="3.40.50.1000:FF:000004">
    <property type="entry name" value="Sodium/potassium-transporting ATPase subunit alpha"/>
    <property type="match status" value="1"/>
</dbReference>
<dbReference type="PRINTS" id="PR00121">
    <property type="entry name" value="NAKATPASE"/>
</dbReference>
<evidence type="ECO:0000259" key="21">
    <source>
        <dbReference type="SMART" id="SM00831"/>
    </source>
</evidence>
<dbReference type="InterPro" id="IPR036412">
    <property type="entry name" value="HAD-like_sf"/>
</dbReference>
<dbReference type="GO" id="GO:0090533">
    <property type="term" value="C:cation-transporting ATPase complex"/>
    <property type="evidence" value="ECO:0007669"/>
    <property type="project" value="UniProtKB-ARBA"/>
</dbReference>
<dbReference type="PANTHER" id="PTHR43294:SF13">
    <property type="entry name" value="SODIUM_POTASSIUM-TRANSPORTING ATPASE SUBUNIT ALPHA"/>
    <property type="match status" value="1"/>
</dbReference>
<dbReference type="SFLD" id="SFLDG00002">
    <property type="entry name" value="C1.7:_P-type_atpase_like"/>
    <property type="match status" value="1"/>
</dbReference>
<dbReference type="GO" id="GO:0005391">
    <property type="term" value="F:P-type sodium:potassium-exchanging transporter activity"/>
    <property type="evidence" value="ECO:0007669"/>
    <property type="project" value="UniProtKB-ARBA"/>
</dbReference>
<keyword evidence="11 20" id="KW-0630">Potassium</keyword>
<dbReference type="FunFam" id="2.70.150.10:FF:000003">
    <property type="entry name" value="Sodium/potassium-transporting ATPase subunit alpha"/>
    <property type="match status" value="1"/>
</dbReference>
<dbReference type="SUPFAM" id="SSF81660">
    <property type="entry name" value="Metal cation-transporting ATPase, ATP-binding domain N"/>
    <property type="match status" value="1"/>
</dbReference>
<dbReference type="SMART" id="SM00831">
    <property type="entry name" value="Cation_ATPase_N"/>
    <property type="match status" value="1"/>
</dbReference>
<keyword evidence="16 20" id="KW-0472">Membrane</keyword>
<dbReference type="AlphaFoldDB" id="A0ABD0K583"/>
<dbReference type="SUPFAM" id="SSF81653">
    <property type="entry name" value="Calcium ATPase, transduction domain A"/>
    <property type="match status" value="1"/>
</dbReference>
<evidence type="ECO:0000256" key="9">
    <source>
        <dbReference type="ARBA" id="ARBA00022741"/>
    </source>
</evidence>
<evidence type="ECO:0000256" key="1">
    <source>
        <dbReference type="ARBA" id="ARBA00004651"/>
    </source>
</evidence>
<dbReference type="InterPro" id="IPR001757">
    <property type="entry name" value="P_typ_ATPase"/>
</dbReference>
<comment type="caution">
    <text evidence="20">Lacks conserved residue(s) required for the propagation of feature annotation.</text>
</comment>
<dbReference type="InterPro" id="IPR005775">
    <property type="entry name" value="P-type_ATPase_IIC"/>
</dbReference>
<evidence type="ECO:0000256" key="14">
    <source>
        <dbReference type="ARBA" id="ARBA00023053"/>
    </source>
</evidence>
<dbReference type="InterPro" id="IPR050510">
    <property type="entry name" value="Cation_transp_ATPase_P-type"/>
</dbReference>
<comment type="subunit">
    <text evidence="19">The sodium/potassium-transporting ATPase is composed of a catalytic alpha subunit, an auxiliary non-catalytic beta subunit and an additional regulatory subunit.</text>
</comment>
<keyword evidence="12" id="KW-1278">Translocase</keyword>
<keyword evidence="14" id="KW-0915">Sodium</keyword>
<evidence type="ECO:0000256" key="12">
    <source>
        <dbReference type="ARBA" id="ARBA00022967"/>
    </source>
</evidence>
<dbReference type="CDD" id="cd02608">
    <property type="entry name" value="P-type_ATPase_Na-K_like"/>
    <property type="match status" value="1"/>
</dbReference>
<dbReference type="Proteomes" id="UP001519460">
    <property type="component" value="Unassembled WGS sequence"/>
</dbReference>
<evidence type="ECO:0000256" key="7">
    <source>
        <dbReference type="ARBA" id="ARBA00022607"/>
    </source>
</evidence>
<evidence type="ECO:0000256" key="13">
    <source>
        <dbReference type="ARBA" id="ARBA00022989"/>
    </source>
</evidence>
<dbReference type="Pfam" id="PF00689">
    <property type="entry name" value="Cation_ATPase_C"/>
    <property type="match status" value="1"/>
</dbReference>
<evidence type="ECO:0000256" key="5">
    <source>
        <dbReference type="ARBA" id="ARBA00022538"/>
    </source>
</evidence>
<evidence type="ECO:0000256" key="20">
    <source>
        <dbReference type="RuleBase" id="RU362084"/>
    </source>
</evidence>
<feature type="transmembrane region" description="Helical" evidence="20">
    <location>
        <begin position="963"/>
        <end position="979"/>
    </location>
</feature>
<comment type="similarity">
    <text evidence="2 20">Belongs to the cation transport ATPase (P-type) (TC 3.A.3) family. Type IIC subfamily.</text>
</comment>
<protein>
    <recommendedName>
        <fullName evidence="20">Sodium/potassium-transporting ATPase subunit alpha</fullName>
    </recommendedName>
</protein>
<dbReference type="SFLD" id="SFLDS00003">
    <property type="entry name" value="Haloacid_Dehalogenase"/>
    <property type="match status" value="1"/>
</dbReference>
<evidence type="ECO:0000256" key="10">
    <source>
        <dbReference type="ARBA" id="ARBA00022840"/>
    </source>
</evidence>
<dbReference type="Pfam" id="PF00122">
    <property type="entry name" value="E1-E2_ATPase"/>
    <property type="match status" value="1"/>
</dbReference>
<dbReference type="FunFam" id="1.20.1110.10:FF:000095">
    <property type="entry name" value="Sodium/potassium-transporting ATPase subunit alpha-1"/>
    <property type="match status" value="1"/>
</dbReference>
<evidence type="ECO:0000256" key="6">
    <source>
        <dbReference type="ARBA" id="ARBA00022553"/>
    </source>
</evidence>
<evidence type="ECO:0000313" key="22">
    <source>
        <dbReference type="EMBL" id="KAK7482081.1"/>
    </source>
</evidence>
<evidence type="ECO:0000256" key="11">
    <source>
        <dbReference type="ARBA" id="ARBA00022958"/>
    </source>
</evidence>
<dbReference type="Pfam" id="PF00690">
    <property type="entry name" value="Cation_ATPase_N"/>
    <property type="match status" value="1"/>
</dbReference>
<keyword evidence="13 20" id="KW-1133">Transmembrane helix</keyword>
<dbReference type="EMBL" id="JACVVK020000251">
    <property type="protein sequence ID" value="KAK7482081.1"/>
    <property type="molecule type" value="Genomic_DNA"/>
</dbReference>
<dbReference type="SUPFAM" id="SSF81665">
    <property type="entry name" value="Calcium ATPase, transmembrane domain M"/>
    <property type="match status" value="1"/>
</dbReference>
<dbReference type="InterPro" id="IPR004014">
    <property type="entry name" value="ATPase_P-typ_cation-transptr_N"/>
</dbReference>
<feature type="transmembrane region" description="Helical" evidence="20">
    <location>
        <begin position="82"/>
        <end position="103"/>
    </location>
</feature>
<dbReference type="GO" id="GO:0046872">
    <property type="term" value="F:metal ion binding"/>
    <property type="evidence" value="ECO:0007669"/>
    <property type="project" value="UniProtKB-KW"/>
</dbReference>
<evidence type="ECO:0000256" key="18">
    <source>
        <dbReference type="ARBA" id="ARBA00037422"/>
    </source>
</evidence>
<dbReference type="NCBIfam" id="TIGR01106">
    <property type="entry name" value="ATPase-IIC_X-K"/>
    <property type="match status" value="1"/>
</dbReference>
<dbReference type="Pfam" id="PF13246">
    <property type="entry name" value="Cation_ATPase"/>
    <property type="match status" value="1"/>
</dbReference>
<dbReference type="SUPFAM" id="SSF56784">
    <property type="entry name" value="HAD-like"/>
    <property type="match status" value="1"/>
</dbReference>
<dbReference type="InterPro" id="IPR023299">
    <property type="entry name" value="ATPase_P-typ_cyto_dom_N"/>
</dbReference>
<evidence type="ECO:0000256" key="3">
    <source>
        <dbReference type="ARBA" id="ARBA00022448"/>
    </source>
</evidence>
<organism evidence="22 23">
    <name type="scientific">Batillaria attramentaria</name>
    <dbReference type="NCBI Taxonomy" id="370345"/>
    <lineage>
        <taxon>Eukaryota</taxon>
        <taxon>Metazoa</taxon>
        <taxon>Spiralia</taxon>
        <taxon>Lophotrochozoa</taxon>
        <taxon>Mollusca</taxon>
        <taxon>Gastropoda</taxon>
        <taxon>Caenogastropoda</taxon>
        <taxon>Sorbeoconcha</taxon>
        <taxon>Cerithioidea</taxon>
        <taxon>Batillariidae</taxon>
        <taxon>Batillaria</taxon>
    </lineage>
</organism>
<proteinExistence type="inferred from homology"/>
<keyword evidence="20" id="KW-0479">Metal-binding</keyword>
<dbReference type="NCBIfam" id="TIGR01494">
    <property type="entry name" value="ATPase_P-type"/>
    <property type="match status" value="2"/>
</dbReference>
<name>A0ABD0K583_9CAEN</name>
<gene>
    <name evidence="22" type="ORF">BaRGS_00026665</name>
</gene>
<dbReference type="FunFam" id="1.20.1110.10:FF:000038">
    <property type="entry name" value="Sodium/potassium-transporting ATPase subunit alpha"/>
    <property type="match status" value="1"/>
</dbReference>
<feature type="transmembrane region" description="Helical" evidence="20">
    <location>
        <begin position="309"/>
        <end position="332"/>
    </location>
</feature>
<evidence type="ECO:0000256" key="19">
    <source>
        <dbReference type="ARBA" id="ARBA00038795"/>
    </source>
</evidence>
<dbReference type="InterPro" id="IPR023214">
    <property type="entry name" value="HAD_sf"/>
</dbReference>
<dbReference type="PRINTS" id="PR00119">
    <property type="entry name" value="CATATPASE"/>
</dbReference>
<keyword evidence="10 20" id="KW-0067">ATP-binding</keyword>
<dbReference type="InterPro" id="IPR008250">
    <property type="entry name" value="ATPase_P-typ_transduc_dom_A_sf"/>
</dbReference>
<dbReference type="InterPro" id="IPR006068">
    <property type="entry name" value="ATPase_P-typ_cation-transptr_C"/>
</dbReference>